<evidence type="ECO:0000256" key="2">
    <source>
        <dbReference type="ARBA" id="ARBA00022448"/>
    </source>
</evidence>
<keyword evidence="6 9" id="KW-1133">Transmembrane helix</keyword>
<keyword evidence="2 8" id="KW-0813">Transport</keyword>
<protein>
    <submittedName>
        <fullName evidence="11">MotA/TolQ/ExbB proton channel family protein</fullName>
    </submittedName>
</protein>
<feature type="domain" description="MotA/TolQ/ExbB proton channel" evidence="10">
    <location>
        <begin position="43"/>
        <end position="117"/>
    </location>
</feature>
<dbReference type="PANTHER" id="PTHR30625">
    <property type="entry name" value="PROTEIN TOLQ"/>
    <property type="match status" value="1"/>
</dbReference>
<organism evidence="11 12">
    <name type="scientific">Shewanella jiangmenensis</name>
    <dbReference type="NCBI Taxonomy" id="2837387"/>
    <lineage>
        <taxon>Bacteria</taxon>
        <taxon>Pseudomonadati</taxon>
        <taxon>Pseudomonadota</taxon>
        <taxon>Gammaproteobacteria</taxon>
        <taxon>Alteromonadales</taxon>
        <taxon>Shewanellaceae</taxon>
        <taxon>Shewanella</taxon>
    </lineage>
</organism>
<evidence type="ECO:0000256" key="9">
    <source>
        <dbReference type="SAM" id="Phobius"/>
    </source>
</evidence>
<evidence type="ECO:0000256" key="3">
    <source>
        <dbReference type="ARBA" id="ARBA00022475"/>
    </source>
</evidence>
<dbReference type="EMBL" id="JAHEPS010000001">
    <property type="protein sequence ID" value="MBT1443779.1"/>
    <property type="molecule type" value="Genomic_DNA"/>
</dbReference>
<feature type="transmembrane region" description="Helical" evidence="9">
    <location>
        <begin position="6"/>
        <end position="27"/>
    </location>
</feature>
<sequence>MSFDNLLVWCLLLLGLGIYQRIAFLILRLQTGLDGCDKGWCEALGKAVAALPLLGLLGTIMGLLDSFAAMARGEGLEGGMAAGIADALWTTQLGLMLALPAWLLLGYLKRLSLNLEREQANARQSSAAA</sequence>
<evidence type="ECO:0000256" key="6">
    <source>
        <dbReference type="ARBA" id="ARBA00022989"/>
    </source>
</evidence>
<comment type="similarity">
    <text evidence="8">Belongs to the exbB/tolQ family.</text>
</comment>
<dbReference type="InterPro" id="IPR050790">
    <property type="entry name" value="ExbB/TolQ_transport"/>
</dbReference>
<dbReference type="RefSeq" id="WP_214505939.1">
    <property type="nucleotide sequence ID" value="NZ_JAHEPS010000001.1"/>
</dbReference>
<evidence type="ECO:0000313" key="12">
    <source>
        <dbReference type="Proteomes" id="UP001195903"/>
    </source>
</evidence>
<proteinExistence type="inferred from homology"/>
<evidence type="ECO:0000313" key="11">
    <source>
        <dbReference type="EMBL" id="MBT1443779.1"/>
    </source>
</evidence>
<accession>A0ABS5V298</accession>
<evidence type="ECO:0000256" key="8">
    <source>
        <dbReference type="RuleBase" id="RU004057"/>
    </source>
</evidence>
<dbReference type="Pfam" id="PF01618">
    <property type="entry name" value="MotA_ExbB"/>
    <property type="match status" value="1"/>
</dbReference>
<keyword evidence="3" id="KW-1003">Cell membrane</keyword>
<keyword evidence="5 8" id="KW-0653">Protein transport</keyword>
<evidence type="ECO:0000256" key="4">
    <source>
        <dbReference type="ARBA" id="ARBA00022692"/>
    </source>
</evidence>
<name>A0ABS5V298_9GAMM</name>
<dbReference type="InterPro" id="IPR002898">
    <property type="entry name" value="MotA_ExbB_proton_chnl"/>
</dbReference>
<feature type="transmembrane region" description="Helical" evidence="9">
    <location>
        <begin position="89"/>
        <end position="108"/>
    </location>
</feature>
<keyword evidence="4 9" id="KW-0812">Transmembrane</keyword>
<feature type="transmembrane region" description="Helical" evidence="9">
    <location>
        <begin position="48"/>
        <end position="69"/>
    </location>
</feature>
<evidence type="ECO:0000256" key="5">
    <source>
        <dbReference type="ARBA" id="ARBA00022927"/>
    </source>
</evidence>
<keyword evidence="12" id="KW-1185">Reference proteome</keyword>
<evidence type="ECO:0000256" key="7">
    <source>
        <dbReference type="ARBA" id="ARBA00023136"/>
    </source>
</evidence>
<evidence type="ECO:0000256" key="1">
    <source>
        <dbReference type="ARBA" id="ARBA00004651"/>
    </source>
</evidence>
<evidence type="ECO:0000259" key="10">
    <source>
        <dbReference type="Pfam" id="PF01618"/>
    </source>
</evidence>
<comment type="subcellular location">
    <subcellularLocation>
        <location evidence="1">Cell membrane</location>
        <topology evidence="1">Multi-pass membrane protein</topology>
    </subcellularLocation>
    <subcellularLocation>
        <location evidence="8">Membrane</location>
        <topology evidence="8">Multi-pass membrane protein</topology>
    </subcellularLocation>
</comment>
<comment type="caution">
    <text evidence="11">The sequence shown here is derived from an EMBL/GenBank/DDBJ whole genome shotgun (WGS) entry which is preliminary data.</text>
</comment>
<dbReference type="PANTHER" id="PTHR30625:SF15">
    <property type="entry name" value="BIOPOLYMER TRANSPORT PROTEIN EXBB"/>
    <property type="match status" value="1"/>
</dbReference>
<keyword evidence="7 9" id="KW-0472">Membrane</keyword>
<dbReference type="Proteomes" id="UP001195903">
    <property type="component" value="Unassembled WGS sequence"/>
</dbReference>
<gene>
    <name evidence="11" type="ORF">KJI95_04460</name>
</gene>
<reference evidence="11 12" key="1">
    <citation type="submission" date="2021-05" db="EMBL/GenBank/DDBJ databases">
        <title>Shewanella sp. JM162201.</title>
        <authorList>
            <person name="Xu S."/>
            <person name="Li A."/>
        </authorList>
    </citation>
    <scope>NUCLEOTIDE SEQUENCE [LARGE SCALE GENOMIC DNA]</scope>
    <source>
        <strain evidence="11 12">JM162201</strain>
    </source>
</reference>